<accession>A0A9D7S8P1</accession>
<dbReference type="PANTHER" id="PTHR11705">
    <property type="entry name" value="PROTEASE FAMILY M14 CARBOXYPEPTIDASE A,B"/>
    <property type="match status" value="1"/>
</dbReference>
<keyword evidence="8" id="KW-0862">Zinc</keyword>
<comment type="similarity">
    <text evidence="2 12">Belongs to the peptidase M14 family.</text>
</comment>
<comment type="cofactor">
    <cofactor evidence="1">
        <name>Zn(2+)</name>
        <dbReference type="ChEBI" id="CHEBI:29105"/>
    </cofactor>
</comment>
<keyword evidence="4" id="KW-0645">Protease</keyword>
<dbReference type="PANTHER" id="PTHR11705:SF143">
    <property type="entry name" value="SLL0236 PROTEIN"/>
    <property type="match status" value="1"/>
</dbReference>
<dbReference type="GO" id="GO:0006508">
    <property type="term" value="P:proteolysis"/>
    <property type="evidence" value="ECO:0007669"/>
    <property type="project" value="UniProtKB-KW"/>
</dbReference>
<dbReference type="SUPFAM" id="SSF53187">
    <property type="entry name" value="Zn-dependent exopeptidases"/>
    <property type="match status" value="1"/>
</dbReference>
<feature type="domain" description="Peptidase M14" evidence="13">
    <location>
        <begin position="132"/>
        <end position="435"/>
    </location>
</feature>
<gene>
    <name evidence="14" type="ORF">IPO85_06750</name>
</gene>
<evidence type="ECO:0000313" key="14">
    <source>
        <dbReference type="EMBL" id="MBK9717200.1"/>
    </source>
</evidence>
<dbReference type="SMART" id="SM00631">
    <property type="entry name" value="Zn_pept"/>
    <property type="match status" value="1"/>
</dbReference>
<comment type="catalytic activity">
    <reaction evidence="10">
        <text>Releases a C-terminal residue, which may be hydrophobic or positively charged.</text>
        <dbReference type="EC" id="3.4.17.18"/>
    </reaction>
</comment>
<name>A0A9D7S8P1_9BACT</name>
<evidence type="ECO:0000256" key="11">
    <source>
        <dbReference type="ARBA" id="ARBA00066554"/>
    </source>
</evidence>
<dbReference type="Gene3D" id="3.40.630.10">
    <property type="entry name" value="Zn peptidases"/>
    <property type="match status" value="1"/>
</dbReference>
<evidence type="ECO:0000259" key="13">
    <source>
        <dbReference type="PROSITE" id="PS52035"/>
    </source>
</evidence>
<proteinExistence type="inferred from homology"/>
<dbReference type="FunFam" id="3.40.630.10:FF:000084">
    <property type="entry name" value="Carboxypeptidase B2"/>
    <property type="match status" value="1"/>
</dbReference>
<dbReference type="InterPro" id="IPR026444">
    <property type="entry name" value="Secre_tail"/>
</dbReference>
<evidence type="ECO:0000256" key="7">
    <source>
        <dbReference type="ARBA" id="ARBA00022801"/>
    </source>
</evidence>
<evidence type="ECO:0000256" key="6">
    <source>
        <dbReference type="ARBA" id="ARBA00022729"/>
    </source>
</evidence>
<dbReference type="GO" id="GO:0008270">
    <property type="term" value="F:zinc ion binding"/>
    <property type="evidence" value="ECO:0007669"/>
    <property type="project" value="InterPro"/>
</dbReference>
<dbReference type="NCBIfam" id="TIGR04183">
    <property type="entry name" value="Por_Secre_tail"/>
    <property type="match status" value="1"/>
</dbReference>
<protein>
    <recommendedName>
        <fullName evidence="11">carboxypeptidase T</fullName>
        <ecNumber evidence="11">3.4.17.18</ecNumber>
    </recommendedName>
</protein>
<dbReference type="AlphaFoldDB" id="A0A9D7S8P1"/>
<dbReference type="EC" id="3.4.17.18" evidence="11"/>
<evidence type="ECO:0000256" key="9">
    <source>
        <dbReference type="ARBA" id="ARBA00023049"/>
    </source>
</evidence>
<dbReference type="Pfam" id="PF18962">
    <property type="entry name" value="Por_Secre_tail"/>
    <property type="match status" value="1"/>
</dbReference>
<keyword evidence="6" id="KW-0732">Signal</keyword>
<dbReference type="Proteomes" id="UP000808349">
    <property type="component" value="Unassembled WGS sequence"/>
</dbReference>
<sequence length="799" mass="91730">MKIMVFCVSLIFSFIINIQAQHQEKYSRIKIKLDLKENSIIALAQLGVAIDHGQYQKDQYFIGEFSESEIKIIKNQGFQFDVLIADAAQFYIQRNTFESQTPPPSDNKCKPNEFENPKIQDPKHWRLGNFAGFFKYQEMLDILDSMALLYPHLISIKKPIDSFQSIEGRPIYWLRISNKPKVDQVDKPEMLYTAVHHAREPGGLSILIYYMWYLLENYNSDPAIQYLINNTELYFIPLVNPDGYVYDQTISPNGGGFWRKNRRLNVDGTRGVDLNRNYDYEFGYDNNGSSPNPSSEVYRGAHGFSEPETQAVKLFCEQHQFQFAINYHTYSNLLIYPWGYIPSFLTPDSQIFIETAKYMTEFNHYNYGTANQTVGYVVNGSSDDWMYGHQVSKNLIFAMSPEAGTSIDGFYPAKTRITPLCNENVIPNLRCAQQLLGQIKLTNTQKEYINTLSGYFHYRVAPLGIPSGNNYTVSIQSLDLKIQNIGNSKVYNQVGLTKERNDSISFTLNSKIKNGETLRYLLKINNGFYDFVDTISVQYFDANTNIFIDQFNTNTLNDWTIPPGTWGNSKSIYYTPPASITDSPNGLYKNNAENIITLNKKIDLTKSFKAELSFYARWDLYHDFTVMQVAEEGTNQWVNMCGLYTHPGSVDQQLDEPLWDGSNPVWVKEIIDLNDFIGKKINIRFKLVSNAEFTADGFYFDDMVLETLDTFKVVSVSDIHFSNEMVIIPNPAQDEIRIQMNMESSEDVQFEIKNYLGSIVKPKSLIKLNESIDISTLNKGVYIITISNQNIKGSKIFIK</sequence>
<evidence type="ECO:0000256" key="8">
    <source>
        <dbReference type="ARBA" id="ARBA00022833"/>
    </source>
</evidence>
<comment type="caution">
    <text evidence="12">Lacks conserved residue(s) required for the propagation of feature annotation.</text>
</comment>
<comment type="caution">
    <text evidence="14">The sequence shown here is derived from an EMBL/GenBank/DDBJ whole genome shotgun (WGS) entry which is preliminary data.</text>
</comment>
<evidence type="ECO:0000256" key="12">
    <source>
        <dbReference type="PROSITE-ProRule" id="PRU01379"/>
    </source>
</evidence>
<evidence type="ECO:0000256" key="1">
    <source>
        <dbReference type="ARBA" id="ARBA00001947"/>
    </source>
</evidence>
<keyword evidence="5" id="KW-0479">Metal-binding</keyword>
<dbReference type="PROSITE" id="PS00133">
    <property type="entry name" value="CARBOXYPEPT_ZN_2"/>
    <property type="match status" value="1"/>
</dbReference>
<keyword evidence="9" id="KW-0482">Metalloprotease</keyword>
<organism evidence="14 15">
    <name type="scientific">Candidatus Defluviibacterium haderslevense</name>
    <dbReference type="NCBI Taxonomy" id="2981993"/>
    <lineage>
        <taxon>Bacteria</taxon>
        <taxon>Pseudomonadati</taxon>
        <taxon>Bacteroidota</taxon>
        <taxon>Saprospiria</taxon>
        <taxon>Saprospirales</taxon>
        <taxon>Saprospiraceae</taxon>
        <taxon>Candidatus Defluviibacterium</taxon>
    </lineage>
</organism>
<evidence type="ECO:0000256" key="2">
    <source>
        <dbReference type="ARBA" id="ARBA00005988"/>
    </source>
</evidence>
<dbReference type="EMBL" id="JADKFW010000004">
    <property type="protein sequence ID" value="MBK9717200.1"/>
    <property type="molecule type" value="Genomic_DNA"/>
</dbReference>
<dbReference type="InterPro" id="IPR000834">
    <property type="entry name" value="Peptidase_M14"/>
</dbReference>
<evidence type="ECO:0000256" key="4">
    <source>
        <dbReference type="ARBA" id="ARBA00022670"/>
    </source>
</evidence>
<evidence type="ECO:0000313" key="15">
    <source>
        <dbReference type="Proteomes" id="UP000808349"/>
    </source>
</evidence>
<dbReference type="InterPro" id="IPR033810">
    <property type="entry name" value="Carboxypeptidase_T"/>
</dbReference>
<keyword evidence="7" id="KW-0378">Hydrolase</keyword>
<reference evidence="14 15" key="1">
    <citation type="submission" date="2020-10" db="EMBL/GenBank/DDBJ databases">
        <title>Connecting structure to function with the recovery of over 1000 high-quality activated sludge metagenome-assembled genomes encoding full-length rRNA genes using long-read sequencing.</title>
        <authorList>
            <person name="Singleton C.M."/>
            <person name="Petriglieri F."/>
            <person name="Kristensen J.M."/>
            <person name="Kirkegaard R.H."/>
            <person name="Michaelsen T.Y."/>
            <person name="Andersen M.H."/>
            <person name="Karst S.M."/>
            <person name="Dueholm M.S."/>
            <person name="Nielsen P.H."/>
            <person name="Albertsen M."/>
        </authorList>
    </citation>
    <scope>NUCLEOTIDE SEQUENCE [LARGE SCALE GENOMIC DNA]</scope>
    <source>
        <strain evidence="14">Ribe_18-Q3-R11-54_BAT3C.373</strain>
    </source>
</reference>
<keyword evidence="3" id="KW-0121">Carboxypeptidase</keyword>
<dbReference type="PROSITE" id="PS52035">
    <property type="entry name" value="PEPTIDASE_M14"/>
    <property type="match status" value="1"/>
</dbReference>
<dbReference type="GO" id="GO:0004181">
    <property type="term" value="F:metallocarboxypeptidase activity"/>
    <property type="evidence" value="ECO:0007669"/>
    <property type="project" value="InterPro"/>
</dbReference>
<dbReference type="PRINTS" id="PR00765">
    <property type="entry name" value="CRBOXYPTASEA"/>
</dbReference>
<dbReference type="Pfam" id="PF20773">
    <property type="entry name" value="InhA-like_MAM"/>
    <property type="match status" value="1"/>
</dbReference>
<dbReference type="CDD" id="cd03859">
    <property type="entry name" value="M14_CPT"/>
    <property type="match status" value="1"/>
</dbReference>
<dbReference type="Pfam" id="PF00246">
    <property type="entry name" value="Peptidase_M14"/>
    <property type="match status" value="1"/>
</dbReference>
<evidence type="ECO:0000256" key="10">
    <source>
        <dbReference type="ARBA" id="ARBA00050859"/>
    </source>
</evidence>
<evidence type="ECO:0000256" key="5">
    <source>
        <dbReference type="ARBA" id="ARBA00022723"/>
    </source>
</evidence>
<dbReference type="InterPro" id="IPR057247">
    <property type="entry name" value="CARBOXYPEPT_ZN_2"/>
</dbReference>
<evidence type="ECO:0000256" key="3">
    <source>
        <dbReference type="ARBA" id="ARBA00022645"/>
    </source>
</evidence>
<dbReference type="GO" id="GO:0005615">
    <property type="term" value="C:extracellular space"/>
    <property type="evidence" value="ECO:0007669"/>
    <property type="project" value="TreeGrafter"/>
</dbReference>